<dbReference type="Proteomes" id="UP000562492">
    <property type="component" value="Unassembled WGS sequence"/>
</dbReference>
<keyword evidence="5" id="KW-1185">Reference proteome</keyword>
<feature type="domain" description="PilY1 beta-propeller" evidence="3">
    <location>
        <begin position="88"/>
        <end position="219"/>
    </location>
</feature>
<feature type="domain" description="PilY1 beta-propeller" evidence="3">
    <location>
        <begin position="292"/>
        <end position="489"/>
    </location>
</feature>
<dbReference type="EMBL" id="JACHKZ010000063">
    <property type="protein sequence ID" value="MBB6580122.1"/>
    <property type="molecule type" value="Genomic_DNA"/>
</dbReference>
<keyword evidence="1" id="KW-0479">Metal-binding</keyword>
<feature type="non-terminal residue" evidence="4">
    <location>
        <position position="589"/>
    </location>
</feature>
<comment type="caution">
    <text evidence="4">The sequence shown here is derived from an EMBL/GenBank/DDBJ whole genome shotgun (WGS) entry which is preliminary data.</text>
</comment>
<dbReference type="Pfam" id="PF05567">
    <property type="entry name" value="T4P_PilY1"/>
    <property type="match status" value="2"/>
</dbReference>
<evidence type="ECO:0000313" key="5">
    <source>
        <dbReference type="Proteomes" id="UP000562492"/>
    </source>
</evidence>
<evidence type="ECO:0000313" key="4">
    <source>
        <dbReference type="EMBL" id="MBB6580122.1"/>
    </source>
</evidence>
<dbReference type="InterPro" id="IPR008707">
    <property type="entry name" value="B-propeller_PilY1"/>
</dbReference>
<accession>A0ABR6RLR6</accession>
<evidence type="ECO:0000256" key="2">
    <source>
        <dbReference type="ARBA" id="ARBA00022837"/>
    </source>
</evidence>
<keyword evidence="2" id="KW-0106">Calcium</keyword>
<sequence>RLILSWSDQLVAAGSASVEKGGVAFKWSTSQSYLSTAQNAKLGLNTTTPLATSGQDVLGYIRGVRTAEAPDGGATSTQPFRKRDSVQGDIINSGVWYTGAPAGTYALQGYSSFVRTQKSRTPMIYVGGNDGMLHGFSATDGAEKIAYVPQGVIASLKDLASPSYNHQYYVDGSPMTGDVELGRVITGGSGSFYQPDWRTLLVGTLGAGGKGYFVLDVTNPVTGSASVAPAFTETNASALVKVDRTRATADVRNCASFANNSAEKTFCEKAAEEEKDIGHITAKPVLDENDPMRTTQITRMNNGRWAAVMGNGYNSTNQRPVLLIQYLDGGRELLRIPTTTETAGTGNARDNGLSAPRLVDLNGDGYIDIAYAGDNLGNIWKFDLTSDNASQWGVAFSGSPLFTARGPSSLTSSARNNVQPITVAPTVRANDRKKCLEFQTVGGIKSCKADKVEAVGGMMVSFGTGRNVTTNDPNSVEVQTLYSVLDNTRYQLRYTDETKKQLKVCTLSGCPTPAVLGTGVTAAGLVKRSIEAANISGNSAVPGAGRVVEDVALYETDDTKTKYWLTTKNGWYMDLPAVGERLLKNMEMY</sequence>
<feature type="non-terminal residue" evidence="4">
    <location>
        <position position="1"/>
    </location>
</feature>
<organism evidence="4 5">
    <name type="scientific">Comamonas odontotermitis</name>
    <dbReference type="NCBI Taxonomy" id="379895"/>
    <lineage>
        <taxon>Bacteria</taxon>
        <taxon>Pseudomonadati</taxon>
        <taxon>Pseudomonadota</taxon>
        <taxon>Betaproteobacteria</taxon>
        <taxon>Burkholderiales</taxon>
        <taxon>Comamonadaceae</taxon>
        <taxon>Comamonas</taxon>
    </lineage>
</organism>
<reference evidence="4 5" key="1">
    <citation type="submission" date="2020-08" db="EMBL/GenBank/DDBJ databases">
        <title>Functional genomics of gut bacteria from endangered species of beetles.</title>
        <authorList>
            <person name="Carlos-Shanley C."/>
        </authorList>
    </citation>
    <scope>NUCLEOTIDE SEQUENCE [LARGE SCALE GENOMIC DNA]</scope>
    <source>
        <strain evidence="4 5">S00124</strain>
    </source>
</reference>
<gene>
    <name evidence="4" type="ORF">HNP33_004253</name>
</gene>
<evidence type="ECO:0000256" key="1">
    <source>
        <dbReference type="ARBA" id="ARBA00022723"/>
    </source>
</evidence>
<dbReference type="RefSeq" id="WP_267906741.1">
    <property type="nucleotide sequence ID" value="NZ_JACHKZ010000063.1"/>
</dbReference>
<evidence type="ECO:0000259" key="3">
    <source>
        <dbReference type="Pfam" id="PF05567"/>
    </source>
</evidence>
<name>A0ABR6RLR6_9BURK</name>
<protein>
    <submittedName>
        <fullName evidence="4">Tfp pilus tip-associated adhesin PilY1</fullName>
    </submittedName>
</protein>
<proteinExistence type="predicted"/>